<dbReference type="InterPro" id="IPR034660">
    <property type="entry name" value="DinB/YfiT-like"/>
</dbReference>
<reference evidence="2" key="1">
    <citation type="submission" date="2020-05" db="EMBL/GenBank/DDBJ databases">
        <title>The draft genome sequence of Maribacter sp. ANRC-HE7.</title>
        <authorList>
            <person name="Mu L."/>
        </authorList>
    </citation>
    <scope>NUCLEOTIDE SEQUENCE</scope>
    <source>
        <strain evidence="2">ANRC-HE7</strain>
    </source>
</reference>
<dbReference type="SUPFAM" id="SSF109854">
    <property type="entry name" value="DinB/YfiT-like putative metalloenzymes"/>
    <property type="match status" value="1"/>
</dbReference>
<evidence type="ECO:0000313" key="3">
    <source>
        <dbReference type="Proteomes" id="UP001166021"/>
    </source>
</evidence>
<name>A0ABR7V6A7_9FLAO</name>
<dbReference type="Pfam" id="PF12867">
    <property type="entry name" value="DinB_2"/>
    <property type="match status" value="1"/>
</dbReference>
<organism evidence="2 3">
    <name type="scientific">Maribacter aquimaris</name>
    <dbReference type="NCBI Taxonomy" id="2737171"/>
    <lineage>
        <taxon>Bacteria</taxon>
        <taxon>Pseudomonadati</taxon>
        <taxon>Bacteroidota</taxon>
        <taxon>Flavobacteriia</taxon>
        <taxon>Flavobacteriales</taxon>
        <taxon>Flavobacteriaceae</taxon>
        <taxon>Maribacter</taxon>
    </lineage>
</organism>
<gene>
    <name evidence="2" type="ORF">HPE56_16965</name>
</gene>
<dbReference type="RefSeq" id="WP_188244943.1">
    <property type="nucleotide sequence ID" value="NZ_JABTCF010000012.1"/>
</dbReference>
<dbReference type="Proteomes" id="UP001166021">
    <property type="component" value="Unassembled WGS sequence"/>
</dbReference>
<accession>A0ABR7V6A7</accession>
<dbReference type="EMBL" id="JABTCF010000012">
    <property type="protein sequence ID" value="MBD0779494.1"/>
    <property type="molecule type" value="Genomic_DNA"/>
</dbReference>
<evidence type="ECO:0000313" key="2">
    <source>
        <dbReference type="EMBL" id="MBD0779494.1"/>
    </source>
</evidence>
<keyword evidence="3" id="KW-1185">Reference proteome</keyword>
<feature type="domain" description="DinB-like" evidence="1">
    <location>
        <begin position="35"/>
        <end position="189"/>
    </location>
</feature>
<dbReference type="InterPro" id="IPR024775">
    <property type="entry name" value="DinB-like"/>
</dbReference>
<protein>
    <submittedName>
        <fullName evidence="2">DinB family protein</fullName>
    </submittedName>
</protein>
<dbReference type="Gene3D" id="1.20.120.450">
    <property type="entry name" value="dinb family like domain"/>
    <property type="match status" value="1"/>
</dbReference>
<sequence length="201" mass="22694">MKKIILPIIALTLVAFGIGTSGITEEERDMALTEMERTQDYLINTLESLTENQLKYKPSPESWSIAECVEHLSISEQMLGGMLTEALKTPADPSKRDAVTLSDEDLLIMISSRENKVKTGKAFEPSGKFGSHDETVKAFLQKRGEHIEYLKTTKDDLRNHYGQLPFATIDGLQILLFISGHTERHILQMEEVMAHENFPMQ</sequence>
<evidence type="ECO:0000259" key="1">
    <source>
        <dbReference type="Pfam" id="PF12867"/>
    </source>
</evidence>
<proteinExistence type="predicted"/>
<comment type="caution">
    <text evidence="2">The sequence shown here is derived from an EMBL/GenBank/DDBJ whole genome shotgun (WGS) entry which is preliminary data.</text>
</comment>